<accession>A0ABQ9UC10</accession>
<keyword evidence="3" id="KW-1185">Reference proteome</keyword>
<protein>
    <submittedName>
        <fullName evidence="2">Uncharacterized protein</fullName>
    </submittedName>
</protein>
<sequence>MQESWLIPALSRSPCAAQNQDNSRVDLPDANPDQGGLDHKAVVTLPRKKGDYQRMKEYSSCPHNTPDDGLETLTEGLGVLAANAGLVMTPEMGFAWFQVWLRKLCTVIIVTVYRCHHQVYLPRIASAVSLQPVKHQVSAKNKTKQKKHCCAMQNSNCQLGMKQLHVFYGDVLLTAALDHKCV</sequence>
<comment type="caution">
    <text evidence="2">The sequence shown here is derived from an EMBL/GenBank/DDBJ whole genome shotgun (WGS) entry which is preliminary data.</text>
</comment>
<reference evidence="2 3" key="1">
    <citation type="submission" date="2023-05" db="EMBL/GenBank/DDBJ databases">
        <title>B98-5 Cell Line De Novo Hybrid Assembly: An Optical Mapping Approach.</title>
        <authorList>
            <person name="Kananen K."/>
            <person name="Auerbach J.A."/>
            <person name="Kautto E."/>
            <person name="Blachly J.S."/>
        </authorList>
    </citation>
    <scope>NUCLEOTIDE SEQUENCE [LARGE SCALE GENOMIC DNA]</scope>
    <source>
        <strain evidence="2">B95-8</strain>
        <tissue evidence="2">Cell line</tissue>
    </source>
</reference>
<proteinExistence type="predicted"/>
<evidence type="ECO:0000313" key="2">
    <source>
        <dbReference type="EMBL" id="KAK2094609.1"/>
    </source>
</evidence>
<evidence type="ECO:0000256" key="1">
    <source>
        <dbReference type="SAM" id="MobiDB-lite"/>
    </source>
</evidence>
<feature type="region of interest" description="Disordered" evidence="1">
    <location>
        <begin position="13"/>
        <end position="38"/>
    </location>
</feature>
<name>A0ABQ9UC10_SAGOE</name>
<organism evidence="2 3">
    <name type="scientific">Saguinus oedipus</name>
    <name type="common">Cotton-top tamarin</name>
    <name type="synonym">Oedipomidas oedipus</name>
    <dbReference type="NCBI Taxonomy" id="9490"/>
    <lineage>
        <taxon>Eukaryota</taxon>
        <taxon>Metazoa</taxon>
        <taxon>Chordata</taxon>
        <taxon>Craniata</taxon>
        <taxon>Vertebrata</taxon>
        <taxon>Euteleostomi</taxon>
        <taxon>Mammalia</taxon>
        <taxon>Eutheria</taxon>
        <taxon>Euarchontoglires</taxon>
        <taxon>Primates</taxon>
        <taxon>Haplorrhini</taxon>
        <taxon>Platyrrhini</taxon>
        <taxon>Cebidae</taxon>
        <taxon>Callitrichinae</taxon>
        <taxon>Saguinus</taxon>
    </lineage>
</organism>
<dbReference type="EMBL" id="JASSZA010000014">
    <property type="protein sequence ID" value="KAK2094609.1"/>
    <property type="molecule type" value="Genomic_DNA"/>
</dbReference>
<evidence type="ECO:0000313" key="3">
    <source>
        <dbReference type="Proteomes" id="UP001266305"/>
    </source>
</evidence>
<dbReference type="Proteomes" id="UP001266305">
    <property type="component" value="Unassembled WGS sequence"/>
</dbReference>
<gene>
    <name evidence="2" type="ORF">P7K49_028347</name>
</gene>